<comment type="caution">
    <text evidence="1">The sequence shown here is derived from an EMBL/GenBank/DDBJ whole genome shotgun (WGS) entry which is preliminary data.</text>
</comment>
<keyword evidence="2" id="KW-1185">Reference proteome</keyword>
<name>A0ABD6C752_9EURY</name>
<dbReference type="AlphaFoldDB" id="A0ABD6C752"/>
<organism evidence="1 2">
    <name type="scientific">Halorientalis brevis</name>
    <dbReference type="NCBI Taxonomy" id="1126241"/>
    <lineage>
        <taxon>Archaea</taxon>
        <taxon>Methanobacteriati</taxon>
        <taxon>Methanobacteriota</taxon>
        <taxon>Stenosarchaea group</taxon>
        <taxon>Halobacteria</taxon>
        <taxon>Halobacteriales</taxon>
        <taxon>Haloarculaceae</taxon>
        <taxon>Halorientalis</taxon>
    </lineage>
</organism>
<dbReference type="EMBL" id="JBHUDJ010000001">
    <property type="protein sequence ID" value="MFD1585996.1"/>
    <property type="molecule type" value="Genomic_DNA"/>
</dbReference>
<proteinExistence type="predicted"/>
<dbReference type="Proteomes" id="UP001597119">
    <property type="component" value="Unassembled WGS sequence"/>
</dbReference>
<gene>
    <name evidence="1" type="ORF">ACFR9U_03300</name>
</gene>
<sequence length="205" mass="24136">MGRTTHGWVEYRHVDWSDDQFEGDGWRALVNLQEMMGGRAPFSGYLFGVENDAKFEPIAPDRGLPDSMSRVARLDYEDVSSDDASWVSLRELERADWDAVPELTAVTTREEWEAAVRRTEKFTPQGRLVERDVDAWTELPADTVETLATEQTIRYDDYVYRVVPKRLRELATYDWPTLWSWLTELRDRWELDSEHVRLVVWFVED</sequence>
<protein>
    <submittedName>
        <fullName evidence="1">Uncharacterized protein</fullName>
    </submittedName>
</protein>
<evidence type="ECO:0000313" key="1">
    <source>
        <dbReference type="EMBL" id="MFD1585996.1"/>
    </source>
</evidence>
<evidence type="ECO:0000313" key="2">
    <source>
        <dbReference type="Proteomes" id="UP001597119"/>
    </source>
</evidence>
<dbReference type="RefSeq" id="WP_247376722.1">
    <property type="nucleotide sequence ID" value="NZ_JALLGV010000003.1"/>
</dbReference>
<accession>A0ABD6C752</accession>
<reference evidence="1 2" key="1">
    <citation type="journal article" date="2019" name="Int. J. Syst. Evol. Microbiol.">
        <title>The Global Catalogue of Microorganisms (GCM) 10K type strain sequencing project: providing services to taxonomists for standard genome sequencing and annotation.</title>
        <authorList>
            <consortium name="The Broad Institute Genomics Platform"/>
            <consortium name="The Broad Institute Genome Sequencing Center for Infectious Disease"/>
            <person name="Wu L."/>
            <person name="Ma J."/>
        </authorList>
    </citation>
    <scope>NUCLEOTIDE SEQUENCE [LARGE SCALE GENOMIC DNA]</scope>
    <source>
        <strain evidence="1 2">CGMCC 1.12125</strain>
    </source>
</reference>